<feature type="signal peptide" evidence="1">
    <location>
        <begin position="1"/>
        <end position="27"/>
    </location>
</feature>
<dbReference type="EMBL" id="CAACVS010000025">
    <property type="protein sequence ID" value="VEU34319.1"/>
    <property type="molecule type" value="Genomic_DNA"/>
</dbReference>
<reference evidence="2 3" key="1">
    <citation type="submission" date="2019-01" db="EMBL/GenBank/DDBJ databases">
        <authorList>
            <person name="Ferrante I. M."/>
        </authorList>
    </citation>
    <scope>NUCLEOTIDE SEQUENCE [LARGE SCALE GENOMIC DNA]</scope>
    <source>
        <strain evidence="2 3">B856</strain>
    </source>
</reference>
<evidence type="ECO:0000313" key="3">
    <source>
        <dbReference type="Proteomes" id="UP000291116"/>
    </source>
</evidence>
<gene>
    <name evidence="2" type="ORF">PSNMU_V1.4_AUG-EV-PASAV3_0010220</name>
</gene>
<keyword evidence="1" id="KW-0732">Signal</keyword>
<organism evidence="2 3">
    <name type="scientific">Pseudo-nitzschia multistriata</name>
    <dbReference type="NCBI Taxonomy" id="183589"/>
    <lineage>
        <taxon>Eukaryota</taxon>
        <taxon>Sar</taxon>
        <taxon>Stramenopiles</taxon>
        <taxon>Ochrophyta</taxon>
        <taxon>Bacillariophyta</taxon>
        <taxon>Bacillariophyceae</taxon>
        <taxon>Bacillariophycidae</taxon>
        <taxon>Bacillariales</taxon>
        <taxon>Bacillariaceae</taxon>
        <taxon>Pseudo-nitzschia</taxon>
    </lineage>
</organism>
<name>A0A448YX76_9STRA</name>
<feature type="chain" id="PRO_5019008963" evidence="1">
    <location>
        <begin position="28"/>
        <end position="114"/>
    </location>
</feature>
<sequence>MLLYEFILDSIILVGFVIDTGCVPTLCAQVACDVVEPLSINTEIKISDSAAGANLYPLGVEALDQSELDVVDIPVFQALELGVHVILLTGDDLEAASVDARLTRLVGIDGRNEL</sequence>
<dbReference type="AlphaFoldDB" id="A0A448YX76"/>
<accession>A0A448YX76</accession>
<dbReference type="Proteomes" id="UP000291116">
    <property type="component" value="Unassembled WGS sequence"/>
</dbReference>
<evidence type="ECO:0000256" key="1">
    <source>
        <dbReference type="SAM" id="SignalP"/>
    </source>
</evidence>
<protein>
    <submittedName>
        <fullName evidence="2">Uncharacterized protein</fullName>
    </submittedName>
</protein>
<keyword evidence="3" id="KW-1185">Reference proteome</keyword>
<proteinExistence type="predicted"/>
<evidence type="ECO:0000313" key="2">
    <source>
        <dbReference type="EMBL" id="VEU34319.1"/>
    </source>
</evidence>